<keyword evidence="2" id="KW-0540">Nuclease</keyword>
<dbReference type="PANTHER" id="PTHR30636:SF3">
    <property type="entry name" value="UPF0701 PROTEIN YICC"/>
    <property type="match status" value="1"/>
</dbReference>
<dbReference type="GO" id="GO:0004521">
    <property type="term" value="F:RNA endonuclease activity"/>
    <property type="evidence" value="ECO:0007669"/>
    <property type="project" value="InterPro"/>
</dbReference>
<sequence length="292" mass="33898">MIKSMTGFGRGMAEDEKRSFLVEMRGVNHRYLDFSIRMPKSLMSLEDRVRKEISKVISRGKLDVFITYRNYAKEDLAVQTNLHLAKGYVDALNSIKDSFSLKDDISVSLVSRFPDVIFTEEKEENIEEIWALLEEAVREASLKMLEMKKAEGTSLKNDMLQKKEGIIALVDKIRERDKLVIPLYKERLEKRIEELLEKVPVDESRLALEVAMYTDKASIDEELTRLSSHMEQLENFLKEEEPVGRKLDFLAQEMNREANTMASKSVDIEITNVVLSIKNEIEKIREQMQNIE</sequence>
<dbReference type="Pfam" id="PF03755">
    <property type="entry name" value="YicC-like_N"/>
    <property type="match status" value="1"/>
</dbReference>
<dbReference type="InterPro" id="IPR013551">
    <property type="entry name" value="YicC-like_C"/>
</dbReference>
<keyword evidence="4" id="KW-0378">Hydrolase</keyword>
<evidence type="ECO:0000256" key="3">
    <source>
        <dbReference type="ARBA" id="ARBA00022759"/>
    </source>
</evidence>
<evidence type="ECO:0000313" key="9">
    <source>
        <dbReference type="Proteomes" id="UP000183255"/>
    </source>
</evidence>
<dbReference type="EMBL" id="FNDZ01000001">
    <property type="protein sequence ID" value="SDH90614.1"/>
    <property type="molecule type" value="Genomic_DNA"/>
</dbReference>
<dbReference type="Proteomes" id="UP000183255">
    <property type="component" value="Unassembled WGS sequence"/>
</dbReference>
<organism evidence="8 9">
    <name type="scientific">Proteiniclasticum ruminis</name>
    <dbReference type="NCBI Taxonomy" id="398199"/>
    <lineage>
        <taxon>Bacteria</taxon>
        <taxon>Bacillati</taxon>
        <taxon>Bacillota</taxon>
        <taxon>Clostridia</taxon>
        <taxon>Eubacteriales</taxon>
        <taxon>Clostridiaceae</taxon>
        <taxon>Proteiniclasticum</taxon>
    </lineage>
</organism>
<evidence type="ECO:0000256" key="1">
    <source>
        <dbReference type="ARBA" id="ARBA00001968"/>
    </source>
</evidence>
<dbReference type="PANTHER" id="PTHR30636">
    <property type="entry name" value="UPF0701 PROTEIN YICC"/>
    <property type="match status" value="1"/>
</dbReference>
<comment type="cofactor">
    <cofactor evidence="1">
        <name>a divalent metal cation</name>
        <dbReference type="ChEBI" id="CHEBI:60240"/>
    </cofactor>
</comment>
<evidence type="ECO:0000259" key="7">
    <source>
        <dbReference type="Pfam" id="PF08340"/>
    </source>
</evidence>
<protein>
    <submittedName>
        <fullName evidence="8">TIGR00255 family protein</fullName>
    </submittedName>
</protein>
<accession>A0A1G8G888</accession>
<evidence type="ECO:0000256" key="4">
    <source>
        <dbReference type="ARBA" id="ARBA00022801"/>
    </source>
</evidence>
<keyword evidence="3" id="KW-0255">Endonuclease</keyword>
<dbReference type="NCBIfam" id="TIGR00255">
    <property type="entry name" value="YicC/YloC family endoribonuclease"/>
    <property type="match status" value="1"/>
</dbReference>
<dbReference type="AlphaFoldDB" id="A0A1G8G888"/>
<evidence type="ECO:0000313" key="8">
    <source>
        <dbReference type="EMBL" id="SDH90614.1"/>
    </source>
</evidence>
<evidence type="ECO:0000259" key="6">
    <source>
        <dbReference type="Pfam" id="PF03755"/>
    </source>
</evidence>
<gene>
    <name evidence="8" type="ORF">SAMN05421804_101173</name>
</gene>
<comment type="similarity">
    <text evidence="5">Belongs to the YicC/YloC family.</text>
</comment>
<dbReference type="RefSeq" id="WP_031572865.1">
    <property type="nucleotide sequence ID" value="NZ_DAMAXS010000004.1"/>
</dbReference>
<name>A0A1G8G888_9CLOT</name>
<evidence type="ECO:0000256" key="2">
    <source>
        <dbReference type="ARBA" id="ARBA00022722"/>
    </source>
</evidence>
<dbReference type="GO" id="GO:0016787">
    <property type="term" value="F:hydrolase activity"/>
    <property type="evidence" value="ECO:0007669"/>
    <property type="project" value="UniProtKB-KW"/>
</dbReference>
<evidence type="ECO:0000256" key="5">
    <source>
        <dbReference type="ARBA" id="ARBA00035648"/>
    </source>
</evidence>
<feature type="domain" description="Endoribonuclease YicC-like N-terminal" evidence="6">
    <location>
        <begin position="2"/>
        <end position="156"/>
    </location>
</feature>
<dbReference type="InterPro" id="IPR013527">
    <property type="entry name" value="YicC-like_N"/>
</dbReference>
<reference evidence="8 9" key="1">
    <citation type="submission" date="2016-10" db="EMBL/GenBank/DDBJ databases">
        <authorList>
            <person name="de Groot N.N."/>
        </authorList>
    </citation>
    <scope>NUCLEOTIDE SEQUENCE [LARGE SCALE GENOMIC DNA]</scope>
    <source>
        <strain evidence="8 9">CGMCC 1.5058</strain>
    </source>
</reference>
<feature type="domain" description="Endoribonuclease YicC-like C-terminal" evidence="7">
    <location>
        <begin position="173"/>
        <end position="292"/>
    </location>
</feature>
<dbReference type="InterPro" id="IPR005229">
    <property type="entry name" value="YicC/YloC-like"/>
</dbReference>
<proteinExistence type="inferred from homology"/>
<dbReference type="Pfam" id="PF08340">
    <property type="entry name" value="YicC-like_C"/>
    <property type="match status" value="1"/>
</dbReference>